<organism evidence="1 2">
    <name type="scientific">Sneathiella marina</name>
    <dbReference type="NCBI Taxonomy" id="2950108"/>
    <lineage>
        <taxon>Bacteria</taxon>
        <taxon>Pseudomonadati</taxon>
        <taxon>Pseudomonadota</taxon>
        <taxon>Alphaproteobacteria</taxon>
        <taxon>Sneathiellales</taxon>
        <taxon>Sneathiellaceae</taxon>
        <taxon>Sneathiella</taxon>
    </lineage>
</organism>
<reference evidence="1" key="1">
    <citation type="submission" date="2022-06" db="EMBL/GenBank/DDBJ databases">
        <title>Sneathiella actinostolidae sp. nov., isolated from a sea anemonein the Western Pacific Ocean.</title>
        <authorList>
            <person name="Wei M.J."/>
        </authorList>
    </citation>
    <scope>NUCLEOTIDE SEQUENCE</scope>
    <source>
        <strain evidence="1">PHK-P5</strain>
    </source>
</reference>
<gene>
    <name evidence="1" type="ORF">NBZ79_12400</name>
</gene>
<dbReference type="Gene3D" id="3.40.50.10110">
    <property type="entry name" value="DNA polymerase III subunit chi"/>
    <property type="match status" value="1"/>
</dbReference>
<dbReference type="EMBL" id="CP098747">
    <property type="protein sequence ID" value="USG59978.1"/>
    <property type="molecule type" value="Genomic_DNA"/>
</dbReference>
<evidence type="ECO:0000313" key="1">
    <source>
        <dbReference type="EMBL" id="USG59978.1"/>
    </source>
</evidence>
<dbReference type="SUPFAM" id="SSF102400">
    <property type="entry name" value="DNA polymerase III chi subunit"/>
    <property type="match status" value="1"/>
</dbReference>
<proteinExistence type="predicted"/>
<evidence type="ECO:0000313" key="2">
    <source>
        <dbReference type="Proteomes" id="UP001056291"/>
    </source>
</evidence>
<dbReference type="EC" id="2.7.7.7" evidence="1"/>
<dbReference type="Proteomes" id="UP001056291">
    <property type="component" value="Chromosome"/>
</dbReference>
<dbReference type="RefSeq" id="WP_251932754.1">
    <property type="nucleotide sequence ID" value="NZ_CP098747.1"/>
</dbReference>
<dbReference type="NCBIfam" id="NF004347">
    <property type="entry name" value="PRK05728.1-4"/>
    <property type="match status" value="1"/>
</dbReference>
<accession>A0ABY4W1K7</accession>
<keyword evidence="1" id="KW-0808">Transferase</keyword>
<sequence length="150" mass="16988">MTNVNFYHLQADPLSRALPRLLEKVYEQQMTALVRGRTEDCLIELDECLWSANPSSFLPHAIAQDDVEVASQPILLTLTPDQNLNNADVLVLVEDAESPDIGSFDRCLYMFDGNDETALDAARARWKLLKDEDVPVSYFQQTETGWQKKA</sequence>
<dbReference type="PANTHER" id="PTHR38767">
    <property type="entry name" value="DNA POLYMERASE III SUBUNIT CHI"/>
    <property type="match status" value="1"/>
</dbReference>
<keyword evidence="1" id="KW-0548">Nucleotidyltransferase</keyword>
<dbReference type="InterPro" id="IPR036768">
    <property type="entry name" value="PolIII_chi_sf"/>
</dbReference>
<dbReference type="GO" id="GO:0003887">
    <property type="term" value="F:DNA-directed DNA polymerase activity"/>
    <property type="evidence" value="ECO:0007669"/>
    <property type="project" value="UniProtKB-EC"/>
</dbReference>
<protein>
    <submittedName>
        <fullName evidence="1">DNA polymerase III subunit chi</fullName>
        <ecNumber evidence="1">2.7.7.7</ecNumber>
    </submittedName>
</protein>
<dbReference type="PANTHER" id="PTHR38767:SF1">
    <property type="entry name" value="DNA POLYMERASE III SUBUNIT CHI"/>
    <property type="match status" value="1"/>
</dbReference>
<keyword evidence="2" id="KW-1185">Reference proteome</keyword>
<name>A0ABY4W1K7_9PROT</name>
<dbReference type="InterPro" id="IPR007459">
    <property type="entry name" value="DNA_pol3_chi"/>
</dbReference>
<dbReference type="Pfam" id="PF04364">
    <property type="entry name" value="DNA_pol3_chi"/>
    <property type="match status" value="1"/>
</dbReference>